<dbReference type="Proteomes" id="UP001158576">
    <property type="component" value="Chromosome XSR"/>
</dbReference>
<evidence type="ECO:0000256" key="1">
    <source>
        <dbReference type="ARBA" id="ARBA00009947"/>
    </source>
</evidence>
<reference evidence="4 5" key="1">
    <citation type="submission" date="2021-04" db="EMBL/GenBank/DDBJ databases">
        <authorList>
            <person name="Bliznina A."/>
        </authorList>
    </citation>
    <scope>NUCLEOTIDE SEQUENCE [LARGE SCALE GENOMIC DNA]</scope>
</reference>
<sequence>MSGEPPAKRAKNDDFPTVVAFDNLVRICEEIKGIDAQASEKIVEIDSKYNKLRQPLYAQRTEAIREYDQETGMSFWPDTMVNHPRLFSYFTHKTEKVLSYLSEIEIMEEMDQTKGFTIKLLWEDNPYFEEKVMEKRTLWDKERNKLRNYPVTITWKPGMNILKRKDKNVSPEIEDEGEYDDYFFGWLTTYTEEENDEIAGILRDEIWSNPVNYFVFDLKKTLKQNYSQHDLSPNSESDYELDESEVGEELTAKNLELNDRPNRDTLPKLTDNNGESEKPAKKAKKF</sequence>
<dbReference type="Pfam" id="PF00956">
    <property type="entry name" value="NAP"/>
    <property type="match status" value="1"/>
</dbReference>
<dbReference type="InterPro" id="IPR037231">
    <property type="entry name" value="NAP-like_sf"/>
</dbReference>
<feature type="compositionally biased region" description="Acidic residues" evidence="3">
    <location>
        <begin position="237"/>
        <end position="248"/>
    </location>
</feature>
<evidence type="ECO:0000313" key="5">
    <source>
        <dbReference type="Proteomes" id="UP001158576"/>
    </source>
</evidence>
<comment type="similarity">
    <text evidence="1 2">Belongs to the nucleosome assembly protein (NAP) family.</text>
</comment>
<name>A0ABN7SH22_OIKDI</name>
<dbReference type="InterPro" id="IPR002164">
    <property type="entry name" value="NAP_family"/>
</dbReference>
<dbReference type="Gene3D" id="3.30.1120.90">
    <property type="entry name" value="Nucleosome assembly protein"/>
    <property type="match status" value="1"/>
</dbReference>
<dbReference type="Gene3D" id="1.20.5.1500">
    <property type="match status" value="1"/>
</dbReference>
<feature type="compositionally biased region" description="Polar residues" evidence="3">
    <location>
        <begin position="227"/>
        <end position="236"/>
    </location>
</feature>
<protein>
    <submittedName>
        <fullName evidence="4">Oidioi.mRNA.OKI2018_I69.XSR.g15176.t1.cds</fullName>
    </submittedName>
</protein>
<proteinExistence type="inferred from homology"/>
<dbReference type="SUPFAM" id="SSF143113">
    <property type="entry name" value="NAP-like"/>
    <property type="match status" value="1"/>
</dbReference>
<dbReference type="PANTHER" id="PTHR11875">
    <property type="entry name" value="TESTIS-SPECIFIC Y-ENCODED PROTEIN"/>
    <property type="match status" value="1"/>
</dbReference>
<organism evidence="4 5">
    <name type="scientific">Oikopleura dioica</name>
    <name type="common">Tunicate</name>
    <dbReference type="NCBI Taxonomy" id="34765"/>
    <lineage>
        <taxon>Eukaryota</taxon>
        <taxon>Metazoa</taxon>
        <taxon>Chordata</taxon>
        <taxon>Tunicata</taxon>
        <taxon>Appendicularia</taxon>
        <taxon>Copelata</taxon>
        <taxon>Oikopleuridae</taxon>
        <taxon>Oikopleura</taxon>
    </lineage>
</organism>
<feature type="compositionally biased region" description="Basic and acidic residues" evidence="3">
    <location>
        <begin position="256"/>
        <end position="266"/>
    </location>
</feature>
<gene>
    <name evidence="4" type="ORF">OKIOD_LOCUS6734</name>
</gene>
<dbReference type="EMBL" id="OU015569">
    <property type="protein sequence ID" value="CAG5097666.1"/>
    <property type="molecule type" value="Genomic_DNA"/>
</dbReference>
<keyword evidence="5" id="KW-1185">Reference proteome</keyword>
<evidence type="ECO:0000256" key="3">
    <source>
        <dbReference type="SAM" id="MobiDB-lite"/>
    </source>
</evidence>
<evidence type="ECO:0000313" key="4">
    <source>
        <dbReference type="EMBL" id="CAG5097666.1"/>
    </source>
</evidence>
<accession>A0ABN7SH22</accession>
<evidence type="ECO:0000256" key="2">
    <source>
        <dbReference type="RuleBase" id="RU003876"/>
    </source>
</evidence>
<feature type="region of interest" description="Disordered" evidence="3">
    <location>
        <begin position="227"/>
        <end position="286"/>
    </location>
</feature>